<dbReference type="CDD" id="cd04301">
    <property type="entry name" value="NAT_SF"/>
    <property type="match status" value="1"/>
</dbReference>
<gene>
    <name evidence="2" type="ORF">QUW28_08465</name>
</gene>
<dbReference type="EMBL" id="JAUDDZ010000012">
    <property type="protein sequence ID" value="MDM8275519.1"/>
    <property type="molecule type" value="Genomic_DNA"/>
</dbReference>
<keyword evidence="3" id="KW-1185">Reference proteome</keyword>
<dbReference type="PROSITE" id="PS51186">
    <property type="entry name" value="GNAT"/>
    <property type="match status" value="1"/>
</dbReference>
<evidence type="ECO:0000313" key="3">
    <source>
        <dbReference type="Proteomes" id="UP001529421"/>
    </source>
</evidence>
<feature type="domain" description="N-acetyltransferase" evidence="1">
    <location>
        <begin position="8"/>
        <end position="171"/>
    </location>
</feature>
<dbReference type="Proteomes" id="UP001529421">
    <property type="component" value="Unassembled WGS sequence"/>
</dbReference>
<accession>A0ABT7VCB7</accession>
<dbReference type="InterPro" id="IPR016181">
    <property type="entry name" value="Acyl_CoA_acyltransferase"/>
</dbReference>
<protein>
    <submittedName>
        <fullName evidence="2">GNAT family N-acetyltransferase</fullName>
    </submittedName>
</protein>
<dbReference type="Gene3D" id="3.40.630.30">
    <property type="match status" value="1"/>
</dbReference>
<reference evidence="3" key="1">
    <citation type="submission" date="2023-06" db="EMBL/GenBank/DDBJ databases">
        <title>Identification and characterization of horizontal gene transfer across gut microbiota members of farm animals based on homology search.</title>
        <authorList>
            <person name="Zeman M."/>
            <person name="Kubasova T."/>
            <person name="Jahodarova E."/>
            <person name="Nykrynova M."/>
            <person name="Rychlik I."/>
        </authorList>
    </citation>
    <scope>NUCLEOTIDE SEQUENCE [LARGE SCALE GENOMIC DNA]</scope>
    <source>
        <strain evidence="3">154_Feed</strain>
    </source>
</reference>
<proteinExistence type="predicted"/>
<evidence type="ECO:0000259" key="1">
    <source>
        <dbReference type="PROSITE" id="PS51186"/>
    </source>
</evidence>
<dbReference type="PANTHER" id="PTHR43072">
    <property type="entry name" value="N-ACETYLTRANSFERASE"/>
    <property type="match status" value="1"/>
</dbReference>
<dbReference type="SUPFAM" id="SSF55729">
    <property type="entry name" value="Acyl-CoA N-acyltransferases (Nat)"/>
    <property type="match status" value="1"/>
</dbReference>
<sequence>MSVRASFSAVKTAEDQRDLAGLAEGIWQEYWPALIGSEQTDYMVEHFQSLAAIRRDMAEHGYEYWFVCAPDGRRVGYTGGREEPETGRFFISKIYLLKDERGHGFARAAISFYEELCRSRGLSAMYLTVNKHNELGIRAYIGTGFATVDAVETPIGGGFVMDDYIMEKPVS</sequence>
<comment type="caution">
    <text evidence="2">The sequence shown here is derived from an EMBL/GenBank/DDBJ whole genome shotgun (WGS) entry which is preliminary data.</text>
</comment>
<dbReference type="RefSeq" id="WP_289545620.1">
    <property type="nucleotide sequence ID" value="NZ_JAUDDZ010000012.1"/>
</dbReference>
<dbReference type="InterPro" id="IPR000182">
    <property type="entry name" value="GNAT_dom"/>
</dbReference>
<evidence type="ECO:0000313" key="2">
    <source>
        <dbReference type="EMBL" id="MDM8275519.1"/>
    </source>
</evidence>
<organism evidence="2 3">
    <name type="scientific">Enorma phocaeensis</name>
    <dbReference type="NCBI Taxonomy" id="1871019"/>
    <lineage>
        <taxon>Bacteria</taxon>
        <taxon>Bacillati</taxon>
        <taxon>Actinomycetota</taxon>
        <taxon>Coriobacteriia</taxon>
        <taxon>Coriobacteriales</taxon>
        <taxon>Coriobacteriaceae</taxon>
        <taxon>Enorma</taxon>
    </lineage>
</organism>
<dbReference type="Pfam" id="PF00583">
    <property type="entry name" value="Acetyltransf_1"/>
    <property type="match status" value="1"/>
</dbReference>
<name>A0ABT7VCB7_9ACTN</name>